<sequence>MSLRRRRLVIPAAITLLALLAAGPNAQASGADSVHSAGQGPTLHAQTWRAVEFTLHSTVDYADPYRDVDLVATFTGPNGQRLTMPGFWDGGTTWRVRFAAPTPGRWQYTTSSTDAANTGLNGHHGTILAARYTGNLAIYRHGFLKTSANNRYFTYADGTPFFWLGDNQQSNLTGQTRLYESNDPRFPSMFKGIVDTRVKQGFNVIWNETFANNGGNANEGGPDWIGGTFHTLNPEFWDNIDERIGYIAGKGVVDAIAMGVGSSLTDASKDLLPEYQRLARYMVARYAAYPMVWLTAQEFDAPGNCAQCWEQVAQVFADTDPYRQPTTLHNYPIYAGGGVQPRDESWYGLVALQEGHNRVDGVSDYWLKQYQQTPVRPVVEAEANYEGIDVFWDNHAIVQTWQTRESAWKARVGGVAGNDYGAAGVWWACYTPDDPDWNCQNFGSTPWNEGLFLPGAAQMGYLKAFFTALPWSRLAPAPTAIAWAATAPTDTQLAFASATPDRSHTVVYYPHRLDGGAPYRGSLTGLPRGHYVMKWFNPRSGQYTSAGSFTVTTAHGSAQLPPELTAADDWTLLVTRH</sequence>
<dbReference type="RefSeq" id="WP_195893287.1">
    <property type="nucleotide sequence ID" value="NZ_JADOGI010000001.1"/>
</dbReference>
<dbReference type="PROSITE" id="PS51318">
    <property type="entry name" value="TAT"/>
    <property type="match status" value="1"/>
</dbReference>
<dbReference type="Gene3D" id="3.20.20.80">
    <property type="entry name" value="Glycosidases"/>
    <property type="match status" value="1"/>
</dbReference>
<dbReference type="Pfam" id="PF13204">
    <property type="entry name" value="Apiosidase"/>
    <property type="match status" value="1"/>
</dbReference>
<dbReference type="InterPro" id="IPR025277">
    <property type="entry name" value="Apiosidase-like_cat_dom"/>
</dbReference>
<reference evidence="4" key="1">
    <citation type="submission" date="2020-11" db="EMBL/GenBank/DDBJ databases">
        <title>Whole-genome analyses of Nonomuraea sp. K274.</title>
        <authorList>
            <person name="Veyisoglu A."/>
        </authorList>
    </citation>
    <scope>NUCLEOTIDE SEQUENCE</scope>
    <source>
        <strain evidence="4">K274</strain>
    </source>
</reference>
<evidence type="ECO:0000259" key="3">
    <source>
        <dbReference type="Pfam" id="PF16586"/>
    </source>
</evidence>
<dbReference type="PANTHER" id="PTHR37836:SF2">
    <property type="entry name" value="DUF4038 DOMAIN-CONTAINING PROTEIN"/>
    <property type="match status" value="1"/>
</dbReference>
<dbReference type="InterPro" id="IPR032260">
    <property type="entry name" value="DUF5060"/>
</dbReference>
<feature type="domain" description="DUF5060" evidence="3">
    <location>
        <begin position="45"/>
        <end position="112"/>
    </location>
</feature>
<feature type="chain" id="PRO_5036837777" evidence="1">
    <location>
        <begin position="29"/>
        <end position="577"/>
    </location>
</feature>
<feature type="domain" description="Apiosidase-like catalytic" evidence="2">
    <location>
        <begin position="147"/>
        <end position="471"/>
    </location>
</feature>
<name>A0A931A6J9_9ACTN</name>
<dbReference type="PANTHER" id="PTHR37836">
    <property type="entry name" value="LMO1036 PROTEIN"/>
    <property type="match status" value="1"/>
</dbReference>
<organism evidence="4 5">
    <name type="scientific">Nonomuraea cypriaca</name>
    <dbReference type="NCBI Taxonomy" id="1187855"/>
    <lineage>
        <taxon>Bacteria</taxon>
        <taxon>Bacillati</taxon>
        <taxon>Actinomycetota</taxon>
        <taxon>Actinomycetes</taxon>
        <taxon>Streptosporangiales</taxon>
        <taxon>Streptosporangiaceae</taxon>
        <taxon>Nonomuraea</taxon>
    </lineage>
</organism>
<evidence type="ECO:0000259" key="2">
    <source>
        <dbReference type="Pfam" id="PF13204"/>
    </source>
</evidence>
<dbReference type="AlphaFoldDB" id="A0A931A6J9"/>
<feature type="signal peptide" evidence="1">
    <location>
        <begin position="1"/>
        <end position="28"/>
    </location>
</feature>
<evidence type="ECO:0000313" key="4">
    <source>
        <dbReference type="EMBL" id="MBF8184304.1"/>
    </source>
</evidence>
<dbReference type="EMBL" id="JADOGI010000001">
    <property type="protein sequence ID" value="MBF8184304.1"/>
    <property type="molecule type" value="Genomic_DNA"/>
</dbReference>
<protein>
    <submittedName>
        <fullName evidence="4">DUF4038 domain-containing protein</fullName>
    </submittedName>
</protein>
<keyword evidence="5" id="KW-1185">Reference proteome</keyword>
<dbReference type="Pfam" id="PF16586">
    <property type="entry name" value="DUF5060"/>
    <property type="match status" value="1"/>
</dbReference>
<evidence type="ECO:0000313" key="5">
    <source>
        <dbReference type="Proteomes" id="UP000605361"/>
    </source>
</evidence>
<keyword evidence="1" id="KW-0732">Signal</keyword>
<dbReference type="Gene3D" id="2.60.40.10">
    <property type="entry name" value="Immunoglobulins"/>
    <property type="match status" value="1"/>
</dbReference>
<dbReference type="InterPro" id="IPR006311">
    <property type="entry name" value="TAT_signal"/>
</dbReference>
<comment type="caution">
    <text evidence="4">The sequence shown here is derived from an EMBL/GenBank/DDBJ whole genome shotgun (WGS) entry which is preliminary data.</text>
</comment>
<dbReference type="Proteomes" id="UP000605361">
    <property type="component" value="Unassembled WGS sequence"/>
</dbReference>
<evidence type="ECO:0000256" key="1">
    <source>
        <dbReference type="SAM" id="SignalP"/>
    </source>
</evidence>
<proteinExistence type="predicted"/>
<gene>
    <name evidence="4" type="ORF">ITP53_00785</name>
</gene>
<dbReference type="GO" id="GO:0005975">
    <property type="term" value="P:carbohydrate metabolic process"/>
    <property type="evidence" value="ECO:0007669"/>
    <property type="project" value="UniProtKB-ARBA"/>
</dbReference>
<dbReference type="InterPro" id="IPR013783">
    <property type="entry name" value="Ig-like_fold"/>
</dbReference>
<accession>A0A931A6J9</accession>